<dbReference type="GO" id="GO:0016176">
    <property type="term" value="F:superoxide-generating NADPH oxidase activator activity"/>
    <property type="evidence" value="ECO:0007669"/>
    <property type="project" value="TreeGrafter"/>
</dbReference>
<name>A0A315V7H0_GAMAF</name>
<evidence type="ECO:0008006" key="8">
    <source>
        <dbReference type="Google" id="ProtNLM"/>
    </source>
</evidence>
<protein>
    <recommendedName>
        <fullName evidence="8">NADPH oxidase organizer 1</fullName>
    </recommendedName>
</protein>
<dbReference type="Pfam" id="PF00787">
    <property type="entry name" value="PX"/>
    <property type="match status" value="1"/>
</dbReference>
<dbReference type="Gene3D" id="3.30.1520.10">
    <property type="entry name" value="Phox-like domain"/>
    <property type="match status" value="1"/>
</dbReference>
<dbReference type="STRING" id="33528.ENSGAFP00000029916"/>
<dbReference type="PANTHER" id="PTHR15706">
    <property type="entry name" value="SH3 MULTIPLE DOMAIN"/>
    <property type="match status" value="1"/>
</dbReference>
<dbReference type="EMBL" id="NHOQ01002164">
    <property type="protein sequence ID" value="PWA19303.1"/>
    <property type="molecule type" value="Genomic_DNA"/>
</dbReference>
<dbReference type="InterPro" id="IPR036028">
    <property type="entry name" value="SH3-like_dom_sf"/>
</dbReference>
<feature type="compositionally biased region" description="Low complexity" evidence="3">
    <location>
        <begin position="299"/>
        <end position="311"/>
    </location>
</feature>
<reference evidence="6 7" key="1">
    <citation type="journal article" date="2018" name="G3 (Bethesda)">
        <title>A High-Quality Reference Genome for the Invasive Mosquitofish Gambusia affinis Using a Chicago Library.</title>
        <authorList>
            <person name="Hoffberg S.L."/>
            <person name="Troendle N.J."/>
            <person name="Glenn T.C."/>
            <person name="Mahmud O."/>
            <person name="Louha S."/>
            <person name="Chalopin D."/>
            <person name="Bennetzen J.L."/>
            <person name="Mauricio R."/>
        </authorList>
    </citation>
    <scope>NUCLEOTIDE SEQUENCE [LARGE SCALE GENOMIC DNA]</scope>
    <source>
        <strain evidence="6">NE01/NJP1002.9</strain>
        <tissue evidence="6">Muscle</tissue>
    </source>
</reference>
<feature type="region of interest" description="Disordered" evidence="3">
    <location>
        <begin position="299"/>
        <end position="333"/>
    </location>
</feature>
<feature type="compositionally biased region" description="Pro residues" evidence="3">
    <location>
        <begin position="473"/>
        <end position="482"/>
    </location>
</feature>
<dbReference type="FunFam" id="2.30.30.40:FF:000233">
    <property type="entry name" value="NADPH oxidase organizer 1"/>
    <property type="match status" value="1"/>
</dbReference>
<keyword evidence="7" id="KW-1185">Reference proteome</keyword>
<dbReference type="Gene3D" id="2.30.30.40">
    <property type="entry name" value="SH3 Domains"/>
    <property type="match status" value="2"/>
</dbReference>
<feature type="region of interest" description="Disordered" evidence="3">
    <location>
        <begin position="449"/>
        <end position="484"/>
    </location>
</feature>
<dbReference type="GO" id="GO:0005737">
    <property type="term" value="C:cytoplasm"/>
    <property type="evidence" value="ECO:0007669"/>
    <property type="project" value="TreeGrafter"/>
</dbReference>
<dbReference type="SMART" id="SM00312">
    <property type="entry name" value="PX"/>
    <property type="match status" value="1"/>
</dbReference>
<dbReference type="InterPro" id="IPR051228">
    <property type="entry name" value="NADPH_Oxidase/PX-Domain"/>
</dbReference>
<dbReference type="Proteomes" id="UP000250572">
    <property type="component" value="Unassembled WGS sequence"/>
</dbReference>
<dbReference type="SMART" id="SM00326">
    <property type="entry name" value="SH3"/>
    <property type="match status" value="2"/>
</dbReference>
<gene>
    <name evidence="6" type="ORF">CCH79_00014617</name>
</gene>
<dbReference type="AlphaFoldDB" id="A0A315V7H0"/>
<evidence type="ECO:0000256" key="1">
    <source>
        <dbReference type="ARBA" id="ARBA00022443"/>
    </source>
</evidence>
<dbReference type="PROSITE" id="PS50002">
    <property type="entry name" value="SH3"/>
    <property type="match status" value="2"/>
</dbReference>
<evidence type="ECO:0000256" key="2">
    <source>
        <dbReference type="PROSITE-ProRule" id="PRU00192"/>
    </source>
</evidence>
<feature type="region of interest" description="Disordered" evidence="3">
    <location>
        <begin position="56"/>
        <end position="86"/>
    </location>
</feature>
<dbReference type="Pfam" id="PF00018">
    <property type="entry name" value="SH3_1"/>
    <property type="match status" value="1"/>
</dbReference>
<proteinExistence type="predicted"/>
<evidence type="ECO:0000256" key="3">
    <source>
        <dbReference type="SAM" id="MobiDB-lite"/>
    </source>
</evidence>
<organism evidence="6 7">
    <name type="scientific">Gambusia affinis</name>
    <name type="common">Western mosquitofish</name>
    <name type="synonym">Heterandria affinis</name>
    <dbReference type="NCBI Taxonomy" id="33528"/>
    <lineage>
        <taxon>Eukaryota</taxon>
        <taxon>Metazoa</taxon>
        <taxon>Chordata</taxon>
        <taxon>Craniata</taxon>
        <taxon>Vertebrata</taxon>
        <taxon>Euteleostomi</taxon>
        <taxon>Actinopterygii</taxon>
        <taxon>Neopterygii</taxon>
        <taxon>Teleostei</taxon>
        <taxon>Neoteleostei</taxon>
        <taxon>Acanthomorphata</taxon>
        <taxon>Ovalentaria</taxon>
        <taxon>Atherinomorphae</taxon>
        <taxon>Cyprinodontiformes</taxon>
        <taxon>Poeciliidae</taxon>
        <taxon>Poeciliinae</taxon>
        <taxon>Gambusia</taxon>
    </lineage>
</organism>
<accession>A0A315V7H0</accession>
<feature type="domain" description="SH3" evidence="4">
    <location>
        <begin position="161"/>
        <end position="223"/>
    </location>
</feature>
<comment type="caution">
    <text evidence="6">The sequence shown here is derived from an EMBL/GenBank/DDBJ whole genome shotgun (WGS) entry which is preliminary data.</text>
</comment>
<dbReference type="PANTHER" id="PTHR15706:SF10">
    <property type="entry name" value="NADPH OXIDASE ORGANIZER 1"/>
    <property type="match status" value="1"/>
</dbReference>
<dbReference type="InterPro" id="IPR036871">
    <property type="entry name" value="PX_dom_sf"/>
</dbReference>
<sequence>MASERFPISIRLTGVLHKEKNKMHITAVLWSDQNEIVVYRSFEDFREMHKQLKKKFSSGSKMKKSDRILPKFPSNKVKQKSRGKGPNKSLAHLKYLQKYCNELLSCDQHVSQSADLAKFLQPNEKELKPEFTKNSIIIMPCEDEIRSYGRQDSSGNVTQPFVTETYRCIAPYETKDIKNKPFKVAVNEMLDVLIKDKAGWWLVENEEKRMAWFPAPYLENLDDEEDEEEVHGMLYTVVKSYNSNIVDEVSVNIGEVVEVLRTTDNGWWLIRHKGKMGYVPSLNLQPYMYPRVQMTSQSNVQNSSSLLPPSSTLHHRRSYGNLPQHPNPSAISTSLIPTESIHRSQSLNQLSEEPYAQPAVSLPAPANNHPISPTSPVQAPLPVILAQSDEEQEQNRQILRAESVDSFESDSFSDDALSMSAGSSLNRSYGANDQQLRFCRTAQPTVSNCLSPTSNPEGTLVPSVSDPNLYKGPRPPKIPPRPRAQDILTHCSSVTRKNATKSNLSPTSTELSSLSDWRHPLVSPFFSRASLAEAFFEALISSASSSSFTSKPDSSSCSLSPSSPWSSLSSVPPLAFSLSRKNKGCVCVRGVVSMSSSCSILDEME</sequence>
<dbReference type="PROSITE" id="PS50195">
    <property type="entry name" value="PX"/>
    <property type="match status" value="1"/>
</dbReference>
<evidence type="ECO:0000313" key="6">
    <source>
        <dbReference type="EMBL" id="PWA19303.1"/>
    </source>
</evidence>
<evidence type="ECO:0000259" key="4">
    <source>
        <dbReference type="PROSITE" id="PS50002"/>
    </source>
</evidence>
<keyword evidence="1 2" id="KW-0728">SH3 domain</keyword>
<evidence type="ECO:0000313" key="7">
    <source>
        <dbReference type="Proteomes" id="UP000250572"/>
    </source>
</evidence>
<dbReference type="InterPro" id="IPR001683">
    <property type="entry name" value="PX_dom"/>
</dbReference>
<dbReference type="GO" id="GO:0035091">
    <property type="term" value="F:phosphatidylinositol binding"/>
    <property type="evidence" value="ECO:0007669"/>
    <property type="project" value="InterPro"/>
</dbReference>
<dbReference type="GO" id="GO:0042554">
    <property type="term" value="P:superoxide anion generation"/>
    <property type="evidence" value="ECO:0007669"/>
    <property type="project" value="TreeGrafter"/>
</dbReference>
<feature type="domain" description="PX" evidence="5">
    <location>
        <begin position="1"/>
        <end position="127"/>
    </location>
</feature>
<evidence type="ECO:0000259" key="5">
    <source>
        <dbReference type="PROSITE" id="PS50195"/>
    </source>
</evidence>
<dbReference type="InterPro" id="IPR001452">
    <property type="entry name" value="SH3_domain"/>
</dbReference>
<dbReference type="SUPFAM" id="SSF64268">
    <property type="entry name" value="PX domain"/>
    <property type="match status" value="1"/>
</dbReference>
<dbReference type="SUPFAM" id="SSF50044">
    <property type="entry name" value="SH3-domain"/>
    <property type="match status" value="2"/>
</dbReference>
<feature type="domain" description="SH3" evidence="4">
    <location>
        <begin position="230"/>
        <end position="289"/>
    </location>
</feature>